<reference evidence="8" key="1">
    <citation type="submission" date="2016-04" db="EMBL/GenBank/DDBJ databases">
        <authorList>
            <person name="Evans L.H."/>
            <person name="Alamgir A."/>
            <person name="Owens N."/>
            <person name="Weber N.D."/>
            <person name="Virtaneva K."/>
            <person name="Barbian K."/>
            <person name="Babar A."/>
            <person name="Rosenke K."/>
        </authorList>
    </citation>
    <scope>NUCLEOTIDE SEQUENCE</scope>
    <source>
        <strain evidence="8">92-2</strain>
    </source>
</reference>
<evidence type="ECO:0000256" key="5">
    <source>
        <dbReference type="SAM" id="MobiDB-lite"/>
    </source>
</evidence>
<evidence type="ECO:0000256" key="3">
    <source>
        <dbReference type="ARBA" id="ARBA00029447"/>
    </source>
</evidence>
<dbReference type="RefSeq" id="WP_306804724.1">
    <property type="nucleotide sequence ID" value="NZ_LT598928.1"/>
</dbReference>
<dbReference type="Gene3D" id="6.10.340.10">
    <property type="match status" value="1"/>
</dbReference>
<dbReference type="GO" id="GO:0004888">
    <property type="term" value="F:transmembrane signaling receptor activity"/>
    <property type="evidence" value="ECO:0007669"/>
    <property type="project" value="InterPro"/>
</dbReference>
<dbReference type="Pfam" id="PF12729">
    <property type="entry name" value="4HB_MCP_1"/>
    <property type="match status" value="1"/>
</dbReference>
<dbReference type="InterPro" id="IPR024478">
    <property type="entry name" value="HlyB_4HB_MCP"/>
</dbReference>
<keyword evidence="6" id="KW-0812">Transmembrane</keyword>
<dbReference type="PANTHER" id="PTHR32089">
    <property type="entry name" value="METHYL-ACCEPTING CHEMOTAXIS PROTEIN MCPB"/>
    <property type="match status" value="1"/>
</dbReference>
<dbReference type="PROSITE" id="PS50111">
    <property type="entry name" value="CHEMOTAXIS_TRANSDUC_2"/>
    <property type="match status" value="1"/>
</dbReference>
<dbReference type="FunFam" id="1.10.287.950:FF:000001">
    <property type="entry name" value="Methyl-accepting chemotaxis sensory transducer"/>
    <property type="match status" value="1"/>
</dbReference>
<dbReference type="SMART" id="SM00283">
    <property type="entry name" value="MA"/>
    <property type="match status" value="1"/>
</dbReference>
<dbReference type="AlphaFoldDB" id="A0A212JGC0"/>
<proteinExistence type="inferred from homology"/>
<dbReference type="PANTHER" id="PTHR32089:SF112">
    <property type="entry name" value="LYSOZYME-LIKE PROTEIN-RELATED"/>
    <property type="match status" value="1"/>
</dbReference>
<sequence>MSKISTMQKLFGLSLLLSLFTVGVGAFSVRELSNISNDVDELYSIHMRGLDIARSINISVLRIVREEKNLIISTTDEESKKQLKSLADEYAVLDNYLGEIKKYFVSAEGQAILSKMSGVVKEWRDVHNKTVELGKTTDPAMKAKAQEMSLTTGREKTRNLAATIQDVVNTKIAYAQKVSQQSKADFILARNITMAGVVVSLLLGLGLGYLLARNMLHQLGDEPASLADLALRIAGGDLNAQFNPSRKEIGVFGAMKQMVAALKGKIAEADQKSQEAREESERAQQATLEAEAARKQAERAKAEGMLQAARQLEGVVEIVTSASEELSAQIEQSSRGADEQSSRVRETATAMEEMNATVLEVAKNAQQAADVSSQAQTQALEGAKIVSDAVKGIESVHEQSLSIMEDMNALGQQAEGIGQIMSVIADIADQTNLLALNAAIEAARAGDAGRGFAVVADEVRKLAEKTMTATQEVGQAIRGIQEGTKKNIDNVDKSAESIEEATKLSIRSGESLKQILENVHLVNDQVQSIATASEQQSAASEEINHSVEQVATISSETAQAMEQAAKAVADLAQQSQVLQGLIRDMKNQG</sequence>
<dbReference type="GO" id="GO:0016020">
    <property type="term" value="C:membrane"/>
    <property type="evidence" value="ECO:0007669"/>
    <property type="project" value="UniProtKB-SubCell"/>
</dbReference>
<keyword evidence="6" id="KW-0472">Membrane</keyword>
<dbReference type="SUPFAM" id="SSF58104">
    <property type="entry name" value="Methyl-accepting chemotaxis protein (MCP) signaling domain"/>
    <property type="match status" value="1"/>
</dbReference>
<feature type="compositionally biased region" description="Basic and acidic residues" evidence="5">
    <location>
        <begin position="269"/>
        <end position="282"/>
    </location>
</feature>
<feature type="domain" description="Methyl-accepting transducer" evidence="7">
    <location>
        <begin position="315"/>
        <end position="551"/>
    </location>
</feature>
<keyword evidence="2 4" id="KW-0807">Transducer</keyword>
<evidence type="ECO:0000259" key="7">
    <source>
        <dbReference type="PROSITE" id="PS50111"/>
    </source>
</evidence>
<evidence type="ECO:0000256" key="1">
    <source>
        <dbReference type="ARBA" id="ARBA00004370"/>
    </source>
</evidence>
<dbReference type="PRINTS" id="PR00260">
    <property type="entry name" value="CHEMTRNSDUCR"/>
</dbReference>
<dbReference type="CDD" id="cd11386">
    <property type="entry name" value="MCP_signal"/>
    <property type="match status" value="1"/>
</dbReference>
<protein>
    <submittedName>
        <fullName evidence="8">Methyl-accepting chemotaxis sensory transducer</fullName>
    </submittedName>
</protein>
<accession>A0A212JGC0</accession>
<evidence type="ECO:0000313" key="8">
    <source>
        <dbReference type="EMBL" id="SBV98482.1"/>
    </source>
</evidence>
<comment type="subcellular location">
    <subcellularLocation>
        <location evidence="1">Membrane</location>
    </subcellularLocation>
</comment>
<feature type="region of interest" description="Disordered" evidence="5">
    <location>
        <begin position="269"/>
        <end position="296"/>
    </location>
</feature>
<dbReference type="EMBL" id="FLUP01000001">
    <property type="protein sequence ID" value="SBV98482.1"/>
    <property type="molecule type" value="Genomic_DNA"/>
</dbReference>
<evidence type="ECO:0000256" key="4">
    <source>
        <dbReference type="PROSITE-ProRule" id="PRU00284"/>
    </source>
</evidence>
<dbReference type="Gene3D" id="1.10.287.950">
    <property type="entry name" value="Methyl-accepting chemotaxis protein"/>
    <property type="match status" value="1"/>
</dbReference>
<evidence type="ECO:0000256" key="2">
    <source>
        <dbReference type="ARBA" id="ARBA00023224"/>
    </source>
</evidence>
<comment type="similarity">
    <text evidence="3">Belongs to the methyl-accepting chemotaxis (MCP) protein family.</text>
</comment>
<evidence type="ECO:0000256" key="6">
    <source>
        <dbReference type="SAM" id="Phobius"/>
    </source>
</evidence>
<dbReference type="GO" id="GO:0006935">
    <property type="term" value="P:chemotaxis"/>
    <property type="evidence" value="ECO:0007669"/>
    <property type="project" value="InterPro"/>
</dbReference>
<dbReference type="Pfam" id="PF00015">
    <property type="entry name" value="MCPsignal"/>
    <property type="match status" value="1"/>
</dbReference>
<name>A0A212JGC0_9BACT</name>
<keyword evidence="6" id="KW-1133">Transmembrane helix</keyword>
<dbReference type="InterPro" id="IPR004090">
    <property type="entry name" value="Chemotax_Me-accpt_rcpt"/>
</dbReference>
<dbReference type="GO" id="GO:0007165">
    <property type="term" value="P:signal transduction"/>
    <property type="evidence" value="ECO:0007669"/>
    <property type="project" value="UniProtKB-KW"/>
</dbReference>
<feature type="transmembrane region" description="Helical" evidence="6">
    <location>
        <begin position="192"/>
        <end position="212"/>
    </location>
</feature>
<organism evidence="8">
    <name type="scientific">uncultured Desulfovibrio sp</name>
    <dbReference type="NCBI Taxonomy" id="167968"/>
    <lineage>
        <taxon>Bacteria</taxon>
        <taxon>Pseudomonadati</taxon>
        <taxon>Thermodesulfobacteriota</taxon>
        <taxon>Desulfovibrionia</taxon>
        <taxon>Desulfovibrionales</taxon>
        <taxon>Desulfovibrionaceae</taxon>
        <taxon>Desulfovibrio</taxon>
        <taxon>environmental samples</taxon>
    </lineage>
</organism>
<gene>
    <name evidence="8" type="ORF">KM92DES2_11062</name>
</gene>
<dbReference type="InterPro" id="IPR004089">
    <property type="entry name" value="MCPsignal_dom"/>
</dbReference>